<reference evidence="2" key="1">
    <citation type="submission" date="2018-02" db="EMBL/GenBank/DDBJ databases">
        <title>Rhizophora mucronata_Transcriptome.</title>
        <authorList>
            <person name="Meera S.P."/>
            <person name="Sreeshan A."/>
            <person name="Augustine A."/>
        </authorList>
    </citation>
    <scope>NUCLEOTIDE SEQUENCE</scope>
    <source>
        <tissue evidence="2">Leaf</tissue>
    </source>
</reference>
<accession>A0A2P2LX82</accession>
<feature type="region of interest" description="Disordered" evidence="1">
    <location>
        <begin position="1"/>
        <end position="20"/>
    </location>
</feature>
<proteinExistence type="predicted"/>
<name>A0A2P2LX82_RHIMU</name>
<evidence type="ECO:0000256" key="1">
    <source>
        <dbReference type="SAM" id="MobiDB-lite"/>
    </source>
</evidence>
<dbReference type="AlphaFoldDB" id="A0A2P2LX82"/>
<dbReference type="EMBL" id="GGEC01042074">
    <property type="protein sequence ID" value="MBX22558.1"/>
    <property type="molecule type" value="Transcribed_RNA"/>
</dbReference>
<sequence length="20" mass="2360">MFISSITKSKNSRPSFFIIR</sequence>
<protein>
    <submittedName>
        <fullName evidence="2">Uncharacterized protein</fullName>
    </submittedName>
</protein>
<feature type="compositionally biased region" description="Polar residues" evidence="1">
    <location>
        <begin position="1"/>
        <end position="14"/>
    </location>
</feature>
<evidence type="ECO:0000313" key="2">
    <source>
        <dbReference type="EMBL" id="MBX22558.1"/>
    </source>
</evidence>
<organism evidence="2">
    <name type="scientific">Rhizophora mucronata</name>
    <name type="common">Asiatic mangrove</name>
    <dbReference type="NCBI Taxonomy" id="61149"/>
    <lineage>
        <taxon>Eukaryota</taxon>
        <taxon>Viridiplantae</taxon>
        <taxon>Streptophyta</taxon>
        <taxon>Embryophyta</taxon>
        <taxon>Tracheophyta</taxon>
        <taxon>Spermatophyta</taxon>
        <taxon>Magnoliopsida</taxon>
        <taxon>eudicotyledons</taxon>
        <taxon>Gunneridae</taxon>
        <taxon>Pentapetalae</taxon>
        <taxon>rosids</taxon>
        <taxon>fabids</taxon>
        <taxon>Malpighiales</taxon>
        <taxon>Rhizophoraceae</taxon>
        <taxon>Rhizophora</taxon>
    </lineage>
</organism>